<evidence type="ECO:0000259" key="1">
    <source>
        <dbReference type="Pfam" id="PF01712"/>
    </source>
</evidence>
<dbReference type="GO" id="GO:0005737">
    <property type="term" value="C:cytoplasm"/>
    <property type="evidence" value="ECO:0007669"/>
    <property type="project" value="TreeGrafter"/>
</dbReference>
<dbReference type="PANTHER" id="PTHR10513">
    <property type="entry name" value="DEOXYNUCLEOSIDE KINASE"/>
    <property type="match status" value="1"/>
</dbReference>
<dbReference type="InterPro" id="IPR031314">
    <property type="entry name" value="DNK_dom"/>
</dbReference>
<dbReference type="PANTHER" id="PTHR10513:SF35">
    <property type="entry name" value="DEOXYADENOSINE KINASE"/>
    <property type="match status" value="1"/>
</dbReference>
<dbReference type="Pfam" id="PF01712">
    <property type="entry name" value="dNK"/>
    <property type="match status" value="1"/>
</dbReference>
<organism evidence="2">
    <name type="scientific">viral metagenome</name>
    <dbReference type="NCBI Taxonomy" id="1070528"/>
    <lineage>
        <taxon>unclassified sequences</taxon>
        <taxon>metagenomes</taxon>
        <taxon>organismal metagenomes</taxon>
    </lineage>
</organism>
<name>A0A6C0C106_9ZZZZ</name>
<reference evidence="2" key="1">
    <citation type="journal article" date="2020" name="Nature">
        <title>Giant virus diversity and host interactions through global metagenomics.</title>
        <authorList>
            <person name="Schulz F."/>
            <person name="Roux S."/>
            <person name="Paez-Espino D."/>
            <person name="Jungbluth S."/>
            <person name="Walsh D.A."/>
            <person name="Denef V.J."/>
            <person name="McMahon K.D."/>
            <person name="Konstantinidis K.T."/>
            <person name="Eloe-Fadrosh E.A."/>
            <person name="Kyrpides N.C."/>
            <person name="Woyke T."/>
        </authorList>
    </citation>
    <scope>NUCLEOTIDE SEQUENCE</scope>
    <source>
        <strain evidence="2">GVMAG-M-3300020182-84</strain>
    </source>
</reference>
<dbReference type="InterPro" id="IPR027417">
    <property type="entry name" value="P-loop_NTPase"/>
</dbReference>
<feature type="domain" description="Deoxynucleoside kinase" evidence="1">
    <location>
        <begin position="4"/>
        <end position="204"/>
    </location>
</feature>
<sequence>MKILSIEGNIGAGKSTLLNELQCRLKNNPYVIFMLEPTSVWENIKDDEGHSVLEKFYSDQEKYAFSFQIMAFATRIQKMRQKIKDNPDAKVMICERSLEADYNIFAKMLHSDKKIEDINYKIYLEFYKIFKEDYPIEGIIYIDASPEICYQRIKMRSRNGEEDIPLTYLQQCDKYHKTWLFEHNTARMLQLQTDYQFSDESDKKIYFHLWTNQMTEFIGKFM</sequence>
<dbReference type="SUPFAM" id="SSF52540">
    <property type="entry name" value="P-loop containing nucleoside triphosphate hydrolases"/>
    <property type="match status" value="1"/>
</dbReference>
<dbReference type="EMBL" id="MN739312">
    <property type="protein sequence ID" value="QHS98086.1"/>
    <property type="molecule type" value="Genomic_DNA"/>
</dbReference>
<dbReference type="InterPro" id="IPR002624">
    <property type="entry name" value="DCK/DGK"/>
</dbReference>
<dbReference type="PIRSF" id="PIRSF000705">
    <property type="entry name" value="DNK"/>
    <property type="match status" value="1"/>
</dbReference>
<dbReference type="GO" id="GO:0005524">
    <property type="term" value="F:ATP binding"/>
    <property type="evidence" value="ECO:0007669"/>
    <property type="project" value="InterPro"/>
</dbReference>
<dbReference type="Gene3D" id="3.40.50.300">
    <property type="entry name" value="P-loop containing nucleotide triphosphate hydrolases"/>
    <property type="match status" value="1"/>
</dbReference>
<proteinExistence type="predicted"/>
<dbReference type="GO" id="GO:0019136">
    <property type="term" value="F:deoxynucleoside kinase activity"/>
    <property type="evidence" value="ECO:0007669"/>
    <property type="project" value="InterPro"/>
</dbReference>
<accession>A0A6C0C106</accession>
<dbReference type="InterPro" id="IPR050566">
    <property type="entry name" value="Deoxyribonucleoside_kinase"/>
</dbReference>
<evidence type="ECO:0000313" key="2">
    <source>
        <dbReference type="EMBL" id="QHS98086.1"/>
    </source>
</evidence>
<dbReference type="CDD" id="cd01673">
    <property type="entry name" value="dNK"/>
    <property type="match status" value="1"/>
</dbReference>
<dbReference type="AlphaFoldDB" id="A0A6C0C106"/>
<protein>
    <recommendedName>
        <fullName evidence="1">Deoxynucleoside kinase domain-containing protein</fullName>
    </recommendedName>
</protein>